<evidence type="ECO:0000313" key="1">
    <source>
        <dbReference type="EMBL" id="QZD26153.1"/>
    </source>
</evidence>
<evidence type="ECO:0000313" key="2">
    <source>
        <dbReference type="Proteomes" id="UP000827509"/>
    </source>
</evidence>
<organism evidence="1 2">
    <name type="scientific">Salmonella phage vB_Si_35FD</name>
    <dbReference type="NCBI Taxonomy" id="2859524"/>
    <lineage>
        <taxon>Viruses</taxon>
        <taxon>Duplodnaviria</taxon>
        <taxon>Heunggongvirae</taxon>
        <taxon>Uroviricota</taxon>
        <taxon>Caudoviricetes</taxon>
        <taxon>Andersonviridae</taxon>
        <taxon>Ounavirinae</taxon>
        <taxon>Felixounavirus</taxon>
        <taxon>Felixounavirus fv35FD</taxon>
    </lineage>
</organism>
<dbReference type="EMBL" id="MZ327261">
    <property type="protein sequence ID" value="QZD26153.1"/>
    <property type="molecule type" value="Genomic_DNA"/>
</dbReference>
<sequence length="172" mass="19444">MIDIYLQDAHADFLKEMLKKFMASQHESEASFKIVTCGDEAGFVEIEHEGTGKTVCKLPDSMFSSTFLLAKTSINVKLVPQIETYSGTDYPKGFKSLMKYFLDDFVSNLLREVKESRTVLTVENMGGTIRVTSDCFVMSLFDFVPKNFDGILDEEDDCVDFILALEPVFEVK</sequence>
<dbReference type="Proteomes" id="UP000827509">
    <property type="component" value="Segment"/>
</dbReference>
<accession>A0AAE7X9X6</accession>
<proteinExistence type="predicted"/>
<keyword evidence="2" id="KW-1185">Reference proteome</keyword>
<protein>
    <submittedName>
        <fullName evidence="1">Uncharacterized protein</fullName>
    </submittedName>
</protein>
<reference evidence="1 2" key="1">
    <citation type="submission" date="2021-06" db="EMBL/GenBank/DDBJ databases">
        <authorList>
            <person name="Barron R."/>
            <person name="Duenas F."/>
            <person name="Moreno-Switt A."/>
        </authorList>
    </citation>
    <scope>NUCLEOTIDE SEQUENCE [LARGE SCALE GENOMIC DNA]</scope>
</reference>
<name>A0AAE7X9X6_9CAUD</name>